<name>A0A2S6IKN5_9ACTN</name>
<evidence type="ECO:0000313" key="1">
    <source>
        <dbReference type="EMBL" id="PPK94741.1"/>
    </source>
</evidence>
<dbReference type="AlphaFoldDB" id="A0A2S6IKN5"/>
<organism evidence="1 2">
    <name type="scientific">Kineococcus xinjiangensis</name>
    <dbReference type="NCBI Taxonomy" id="512762"/>
    <lineage>
        <taxon>Bacteria</taxon>
        <taxon>Bacillati</taxon>
        <taxon>Actinomycetota</taxon>
        <taxon>Actinomycetes</taxon>
        <taxon>Kineosporiales</taxon>
        <taxon>Kineosporiaceae</taxon>
        <taxon>Kineococcus</taxon>
    </lineage>
</organism>
<dbReference type="RefSeq" id="WP_104433028.1">
    <property type="nucleotide sequence ID" value="NZ_PTJD01000007.1"/>
</dbReference>
<accession>A0A2S6IKN5</accession>
<dbReference type="EMBL" id="PTJD01000007">
    <property type="protein sequence ID" value="PPK94741.1"/>
    <property type="molecule type" value="Genomic_DNA"/>
</dbReference>
<sequence>MAAGALAAQQERADPFSPWRDVALHADLASSDLDLLAGLPSSTALTPMMTFWPLASASWMASFASVPASRCAVLAISRGQSRSPAASGCRPCGGTK</sequence>
<reference evidence="1 2" key="1">
    <citation type="submission" date="2018-02" db="EMBL/GenBank/DDBJ databases">
        <title>Genomic Encyclopedia of Archaeal and Bacterial Type Strains, Phase II (KMG-II): from individual species to whole genera.</title>
        <authorList>
            <person name="Goeker M."/>
        </authorList>
    </citation>
    <scope>NUCLEOTIDE SEQUENCE [LARGE SCALE GENOMIC DNA]</scope>
    <source>
        <strain evidence="1 2">DSM 22857</strain>
    </source>
</reference>
<gene>
    <name evidence="1" type="ORF">CLV92_107244</name>
</gene>
<evidence type="ECO:0000313" key="2">
    <source>
        <dbReference type="Proteomes" id="UP000239485"/>
    </source>
</evidence>
<keyword evidence="2" id="KW-1185">Reference proteome</keyword>
<dbReference type="Proteomes" id="UP000239485">
    <property type="component" value="Unassembled WGS sequence"/>
</dbReference>
<comment type="caution">
    <text evidence="1">The sequence shown here is derived from an EMBL/GenBank/DDBJ whole genome shotgun (WGS) entry which is preliminary data.</text>
</comment>
<proteinExistence type="predicted"/>
<protein>
    <submittedName>
        <fullName evidence="1">Uncharacterized protein</fullName>
    </submittedName>
</protein>